<dbReference type="InterPro" id="IPR036291">
    <property type="entry name" value="NAD(P)-bd_dom_sf"/>
</dbReference>
<protein>
    <submittedName>
        <fullName evidence="4">Uncharacterized protein</fullName>
    </submittedName>
</protein>
<dbReference type="GO" id="GO:0016491">
    <property type="term" value="F:oxidoreductase activity"/>
    <property type="evidence" value="ECO:0007669"/>
    <property type="project" value="UniProtKB-KW"/>
</dbReference>
<dbReference type="AlphaFoldDB" id="A0A0D2GIM6"/>
<evidence type="ECO:0000313" key="4">
    <source>
        <dbReference type="EMBL" id="KIW98237.1"/>
    </source>
</evidence>
<dbReference type="GeneID" id="27694749"/>
<keyword evidence="2" id="KW-0521">NADP</keyword>
<reference evidence="4" key="1">
    <citation type="submission" date="2015-01" db="EMBL/GenBank/DDBJ databases">
        <title>The Genome Sequence of Cladophialophora bantiana CBS 173.52.</title>
        <authorList>
            <consortium name="The Broad Institute Genomics Platform"/>
            <person name="Cuomo C."/>
            <person name="de Hoog S."/>
            <person name="Gorbushina A."/>
            <person name="Stielow B."/>
            <person name="Teixiera M."/>
            <person name="Abouelleil A."/>
            <person name="Chapman S.B."/>
            <person name="Priest M."/>
            <person name="Young S.K."/>
            <person name="Wortman J."/>
            <person name="Nusbaum C."/>
            <person name="Birren B."/>
        </authorList>
    </citation>
    <scope>NUCLEOTIDE SEQUENCE [LARGE SCALE GENOMIC DNA]</scope>
    <source>
        <strain evidence="4">CBS 173.52</strain>
    </source>
</reference>
<dbReference type="PRINTS" id="PR00081">
    <property type="entry name" value="GDHRDH"/>
</dbReference>
<dbReference type="Pfam" id="PF00106">
    <property type="entry name" value="adh_short"/>
    <property type="match status" value="1"/>
</dbReference>
<dbReference type="PROSITE" id="PS00061">
    <property type="entry name" value="ADH_SHORT"/>
    <property type="match status" value="1"/>
</dbReference>
<keyword evidence="5" id="KW-1185">Reference proteome</keyword>
<sequence>MPPPFYKPRDPVDCQLQVDSGALKGKTAVITGGSSGLGFAYAKAFVQAGAFVVIADIQPPPSPFRETEAVFVKCDVTIWGDQLAVFEIASQMSPNNGIDVVIANAGVAGPDVLTGLDDPTPQEPMTEMIDVNVKGVLYTTKLAGWYFRRHLDNPVDGCLILVSSIMGYIDTQSSAVYAAAKFGVRGLMCCLRRKGVFRVNAIAPWFIATPMMSEDFLEMIQTELRNMDLDLASIQDSVTAVLRIATDASMNGR</sequence>
<gene>
    <name evidence="4" type="ORF">Z519_01821</name>
</gene>
<proteinExistence type="inferred from homology"/>
<dbReference type="PANTHER" id="PTHR43180:SF31">
    <property type="entry name" value="CHAIN DEHYDROGENASE_REDUCTASE, PUTATIVE (AFU_ORTHOLOGUE AFUA_2G16570)-RELATED"/>
    <property type="match status" value="1"/>
</dbReference>
<comment type="similarity">
    <text evidence="1">Belongs to the short-chain dehydrogenases/reductases (SDR) family.</text>
</comment>
<dbReference type="HOGENOM" id="CLU_010194_13_3_1"/>
<keyword evidence="3" id="KW-0560">Oxidoreductase</keyword>
<dbReference type="PANTHER" id="PTHR43180">
    <property type="entry name" value="3-OXOACYL-(ACYL-CARRIER-PROTEIN) REDUCTASE (AFU_ORTHOLOGUE AFUA_6G11210)"/>
    <property type="match status" value="1"/>
</dbReference>
<evidence type="ECO:0000256" key="1">
    <source>
        <dbReference type="ARBA" id="ARBA00006484"/>
    </source>
</evidence>
<dbReference type="RefSeq" id="XP_016624906.1">
    <property type="nucleotide sequence ID" value="XM_016759578.1"/>
</dbReference>
<evidence type="ECO:0000256" key="3">
    <source>
        <dbReference type="ARBA" id="ARBA00023002"/>
    </source>
</evidence>
<dbReference type="VEuPathDB" id="FungiDB:Z519_01821"/>
<name>A0A0D2GIM6_CLAB1</name>
<evidence type="ECO:0000256" key="2">
    <source>
        <dbReference type="ARBA" id="ARBA00022857"/>
    </source>
</evidence>
<dbReference type="Gene3D" id="3.40.50.720">
    <property type="entry name" value="NAD(P)-binding Rossmann-like Domain"/>
    <property type="match status" value="1"/>
</dbReference>
<organism evidence="4 5">
    <name type="scientific">Cladophialophora bantiana (strain ATCC 10958 / CBS 173.52 / CDC B-1940 / NIH 8579)</name>
    <name type="common">Xylohypha bantiana</name>
    <dbReference type="NCBI Taxonomy" id="1442370"/>
    <lineage>
        <taxon>Eukaryota</taxon>
        <taxon>Fungi</taxon>
        <taxon>Dikarya</taxon>
        <taxon>Ascomycota</taxon>
        <taxon>Pezizomycotina</taxon>
        <taxon>Eurotiomycetes</taxon>
        <taxon>Chaetothyriomycetidae</taxon>
        <taxon>Chaetothyriales</taxon>
        <taxon>Herpotrichiellaceae</taxon>
        <taxon>Cladophialophora</taxon>
    </lineage>
</organism>
<dbReference type="InterPro" id="IPR020904">
    <property type="entry name" value="Sc_DH/Rdtase_CS"/>
</dbReference>
<dbReference type="Proteomes" id="UP000053789">
    <property type="component" value="Unassembled WGS sequence"/>
</dbReference>
<dbReference type="EMBL" id="KN846981">
    <property type="protein sequence ID" value="KIW98237.1"/>
    <property type="molecule type" value="Genomic_DNA"/>
</dbReference>
<evidence type="ECO:0000313" key="5">
    <source>
        <dbReference type="Proteomes" id="UP000053789"/>
    </source>
</evidence>
<dbReference type="SUPFAM" id="SSF51735">
    <property type="entry name" value="NAD(P)-binding Rossmann-fold domains"/>
    <property type="match status" value="1"/>
</dbReference>
<dbReference type="InterPro" id="IPR002347">
    <property type="entry name" value="SDR_fam"/>
</dbReference>
<accession>A0A0D2GIM6</accession>
<dbReference type="OrthoDB" id="5371740at2759"/>